<dbReference type="Gene3D" id="3.30.1330.20">
    <property type="entry name" value="Tubulin/FtsZ, C-terminal domain"/>
    <property type="match status" value="1"/>
</dbReference>
<dbReference type="PANTHER" id="PTHR34784:SF1">
    <property type="entry name" value="50S RIBOSOMAL PROTEIN L34"/>
    <property type="match status" value="1"/>
</dbReference>
<dbReference type="Pfam" id="PF09585">
    <property type="entry name" value="Lin0512_fam"/>
    <property type="match status" value="1"/>
</dbReference>
<accession>A0AAE0L3R4</accession>
<gene>
    <name evidence="3" type="ORF">CYMTET_20664</name>
</gene>
<dbReference type="GO" id="GO:0005525">
    <property type="term" value="F:GTP binding"/>
    <property type="evidence" value="ECO:0007669"/>
    <property type="project" value="UniProtKB-KW"/>
</dbReference>
<dbReference type="AlphaFoldDB" id="A0AAE0L3R4"/>
<keyword evidence="2" id="KW-0342">GTP-binding</keyword>
<dbReference type="InterPro" id="IPR011719">
    <property type="entry name" value="CHP02058"/>
</dbReference>
<keyword evidence="1" id="KW-0547">Nucleotide-binding</keyword>
<dbReference type="NCBIfam" id="TIGR02058">
    <property type="entry name" value="lin0512_fam"/>
    <property type="match status" value="1"/>
</dbReference>
<sequence>MLSRVAFGVQLKKENHTATGLSARKKVYTKFKREPLRVRAMEKVLFIESGFGADQHGQNATKACKRACRNAIEFNSIPSIKDIVPGGYENMKLHVKIGCPDPHTVDVKDLAEVFPYGSPRFEVVEGGLRANSGICIAELGDANDEMFIAVACVTVGY</sequence>
<dbReference type="InterPro" id="IPR037103">
    <property type="entry name" value="Tubulin/FtsZ-like_C"/>
</dbReference>
<proteinExistence type="predicted"/>
<keyword evidence="4" id="KW-1185">Reference proteome</keyword>
<organism evidence="3 4">
    <name type="scientific">Cymbomonas tetramitiformis</name>
    <dbReference type="NCBI Taxonomy" id="36881"/>
    <lineage>
        <taxon>Eukaryota</taxon>
        <taxon>Viridiplantae</taxon>
        <taxon>Chlorophyta</taxon>
        <taxon>Pyramimonadophyceae</taxon>
        <taxon>Pyramimonadales</taxon>
        <taxon>Pyramimonadaceae</taxon>
        <taxon>Cymbomonas</taxon>
    </lineage>
</organism>
<protein>
    <submittedName>
        <fullName evidence="3">Uncharacterized protein</fullName>
    </submittedName>
</protein>
<evidence type="ECO:0000256" key="1">
    <source>
        <dbReference type="ARBA" id="ARBA00022741"/>
    </source>
</evidence>
<name>A0AAE0L3R4_9CHLO</name>
<evidence type="ECO:0000313" key="4">
    <source>
        <dbReference type="Proteomes" id="UP001190700"/>
    </source>
</evidence>
<comment type="caution">
    <text evidence="3">The sequence shown here is derived from an EMBL/GenBank/DDBJ whole genome shotgun (WGS) entry which is preliminary data.</text>
</comment>
<dbReference type="Proteomes" id="UP001190700">
    <property type="component" value="Unassembled WGS sequence"/>
</dbReference>
<evidence type="ECO:0000313" key="3">
    <source>
        <dbReference type="EMBL" id="KAK3270963.1"/>
    </source>
</evidence>
<dbReference type="EMBL" id="LGRX02010108">
    <property type="protein sequence ID" value="KAK3270963.1"/>
    <property type="molecule type" value="Genomic_DNA"/>
</dbReference>
<reference evidence="3 4" key="1">
    <citation type="journal article" date="2015" name="Genome Biol. Evol.">
        <title>Comparative Genomics of a Bacterivorous Green Alga Reveals Evolutionary Causalities and Consequences of Phago-Mixotrophic Mode of Nutrition.</title>
        <authorList>
            <person name="Burns J.A."/>
            <person name="Paasch A."/>
            <person name="Narechania A."/>
            <person name="Kim E."/>
        </authorList>
    </citation>
    <scope>NUCLEOTIDE SEQUENCE [LARGE SCALE GENOMIC DNA]</scope>
    <source>
        <strain evidence="3 4">PLY_AMNH</strain>
    </source>
</reference>
<evidence type="ECO:0000256" key="2">
    <source>
        <dbReference type="ARBA" id="ARBA00023134"/>
    </source>
</evidence>
<dbReference type="PANTHER" id="PTHR34784">
    <property type="entry name" value="50S RIBOSOMAL PROTEIN L34"/>
    <property type="match status" value="1"/>
</dbReference>